<keyword evidence="3" id="KW-1185">Reference proteome</keyword>
<dbReference type="Proteomes" id="UP000308652">
    <property type="component" value="Unassembled WGS sequence"/>
</dbReference>
<gene>
    <name evidence="2" type="ORF">BDQ12DRAFT_672059</name>
</gene>
<proteinExistence type="predicted"/>
<feature type="transmembrane region" description="Helical" evidence="1">
    <location>
        <begin position="76"/>
        <end position="96"/>
    </location>
</feature>
<keyword evidence="1" id="KW-0472">Membrane</keyword>
<sequence length="115" mass="12610">MSVLGALLMVSAKRADVEFVPNLSICILVAIPVSLPVAFGSVTLFELIILVMLVYNAIGSPRRTHLEILYTLQRDGFLIFLSLFVLRLINLIFAVFGHDFSGSINGDQLTHAYSA</sequence>
<dbReference type="AlphaFoldDB" id="A0A5C3LGA5"/>
<keyword evidence="1" id="KW-0812">Transmembrane</keyword>
<dbReference type="EMBL" id="ML213842">
    <property type="protein sequence ID" value="TFK31183.1"/>
    <property type="molecule type" value="Genomic_DNA"/>
</dbReference>
<dbReference type="OrthoDB" id="3251775at2759"/>
<keyword evidence="1" id="KW-1133">Transmembrane helix</keyword>
<protein>
    <submittedName>
        <fullName evidence="2">Uncharacterized protein</fullName>
    </submittedName>
</protein>
<evidence type="ECO:0000313" key="2">
    <source>
        <dbReference type="EMBL" id="TFK31183.1"/>
    </source>
</evidence>
<accession>A0A5C3LGA5</accession>
<organism evidence="2 3">
    <name type="scientific">Crucibulum laeve</name>
    <dbReference type="NCBI Taxonomy" id="68775"/>
    <lineage>
        <taxon>Eukaryota</taxon>
        <taxon>Fungi</taxon>
        <taxon>Dikarya</taxon>
        <taxon>Basidiomycota</taxon>
        <taxon>Agaricomycotina</taxon>
        <taxon>Agaricomycetes</taxon>
        <taxon>Agaricomycetidae</taxon>
        <taxon>Agaricales</taxon>
        <taxon>Agaricineae</taxon>
        <taxon>Nidulariaceae</taxon>
        <taxon>Crucibulum</taxon>
    </lineage>
</organism>
<feature type="transmembrane region" description="Helical" evidence="1">
    <location>
        <begin position="30"/>
        <end position="55"/>
    </location>
</feature>
<evidence type="ECO:0000313" key="3">
    <source>
        <dbReference type="Proteomes" id="UP000308652"/>
    </source>
</evidence>
<reference evidence="2 3" key="1">
    <citation type="journal article" date="2019" name="Nat. Ecol. Evol.">
        <title>Megaphylogeny resolves global patterns of mushroom evolution.</title>
        <authorList>
            <person name="Varga T."/>
            <person name="Krizsan K."/>
            <person name="Foldi C."/>
            <person name="Dima B."/>
            <person name="Sanchez-Garcia M."/>
            <person name="Sanchez-Ramirez S."/>
            <person name="Szollosi G.J."/>
            <person name="Szarkandi J.G."/>
            <person name="Papp V."/>
            <person name="Albert L."/>
            <person name="Andreopoulos W."/>
            <person name="Angelini C."/>
            <person name="Antonin V."/>
            <person name="Barry K.W."/>
            <person name="Bougher N.L."/>
            <person name="Buchanan P."/>
            <person name="Buyck B."/>
            <person name="Bense V."/>
            <person name="Catcheside P."/>
            <person name="Chovatia M."/>
            <person name="Cooper J."/>
            <person name="Damon W."/>
            <person name="Desjardin D."/>
            <person name="Finy P."/>
            <person name="Geml J."/>
            <person name="Haridas S."/>
            <person name="Hughes K."/>
            <person name="Justo A."/>
            <person name="Karasinski D."/>
            <person name="Kautmanova I."/>
            <person name="Kiss B."/>
            <person name="Kocsube S."/>
            <person name="Kotiranta H."/>
            <person name="LaButti K.M."/>
            <person name="Lechner B.E."/>
            <person name="Liimatainen K."/>
            <person name="Lipzen A."/>
            <person name="Lukacs Z."/>
            <person name="Mihaltcheva S."/>
            <person name="Morgado L.N."/>
            <person name="Niskanen T."/>
            <person name="Noordeloos M.E."/>
            <person name="Ohm R.A."/>
            <person name="Ortiz-Santana B."/>
            <person name="Ovrebo C."/>
            <person name="Racz N."/>
            <person name="Riley R."/>
            <person name="Savchenko A."/>
            <person name="Shiryaev A."/>
            <person name="Soop K."/>
            <person name="Spirin V."/>
            <person name="Szebenyi C."/>
            <person name="Tomsovsky M."/>
            <person name="Tulloss R.E."/>
            <person name="Uehling J."/>
            <person name="Grigoriev I.V."/>
            <person name="Vagvolgyi C."/>
            <person name="Papp T."/>
            <person name="Martin F.M."/>
            <person name="Miettinen O."/>
            <person name="Hibbett D.S."/>
            <person name="Nagy L.G."/>
        </authorList>
    </citation>
    <scope>NUCLEOTIDE SEQUENCE [LARGE SCALE GENOMIC DNA]</scope>
    <source>
        <strain evidence="2 3">CBS 166.37</strain>
    </source>
</reference>
<name>A0A5C3LGA5_9AGAR</name>
<evidence type="ECO:0000256" key="1">
    <source>
        <dbReference type="SAM" id="Phobius"/>
    </source>
</evidence>